<organism evidence="11 13">
    <name type="scientific">Nitrosococcus halophilus (strain Nc4)</name>
    <dbReference type="NCBI Taxonomy" id="472759"/>
    <lineage>
        <taxon>Bacteria</taxon>
        <taxon>Pseudomonadati</taxon>
        <taxon>Pseudomonadota</taxon>
        <taxon>Gammaproteobacteria</taxon>
        <taxon>Chromatiales</taxon>
        <taxon>Chromatiaceae</taxon>
        <taxon>Nitrosococcus</taxon>
    </lineage>
</organism>
<feature type="transmembrane region" description="Helical" evidence="9">
    <location>
        <begin position="298"/>
        <end position="319"/>
    </location>
</feature>
<dbReference type="Gene3D" id="3.40.50.720">
    <property type="entry name" value="NAD(P)-binding Rossmann-like Domain"/>
    <property type="match status" value="1"/>
</dbReference>
<evidence type="ECO:0000256" key="9">
    <source>
        <dbReference type="SAM" id="Phobius"/>
    </source>
</evidence>
<feature type="transmembrane region" description="Helical" evidence="9">
    <location>
        <begin position="273"/>
        <end position="292"/>
    </location>
</feature>
<evidence type="ECO:0000256" key="3">
    <source>
        <dbReference type="ARBA" id="ARBA00022448"/>
    </source>
</evidence>
<feature type="transmembrane region" description="Helical" evidence="9">
    <location>
        <begin position="116"/>
        <end position="137"/>
    </location>
</feature>
<dbReference type="KEGG" id="nhl:Nhal_1848"/>
<dbReference type="Proteomes" id="UP000001844">
    <property type="component" value="Chromosome"/>
</dbReference>
<evidence type="ECO:0000313" key="12">
    <source>
        <dbReference type="EMBL" id="ADE14966.1"/>
    </source>
</evidence>
<dbReference type="eggNOG" id="COG1226">
    <property type="taxonomic scope" value="Bacteria"/>
</dbReference>
<dbReference type="PANTHER" id="PTHR42751:SF3">
    <property type="entry name" value="SODIUM_GLUTAMATE SYMPORTER"/>
    <property type="match status" value="1"/>
</dbReference>
<dbReference type="PROSITE" id="PS51201">
    <property type="entry name" value="RCK_N"/>
    <property type="match status" value="1"/>
</dbReference>
<dbReference type="InterPro" id="IPR036291">
    <property type="entry name" value="NAD(P)-bd_dom_sf"/>
</dbReference>
<dbReference type="EMBL" id="CP001798">
    <property type="protein sequence ID" value="ADE14966.1"/>
    <property type="molecule type" value="Genomic_DNA"/>
</dbReference>
<dbReference type="KEGG" id="nhl:Nhal_1829"/>
<keyword evidence="5 9" id="KW-0812">Transmembrane</keyword>
<evidence type="ECO:0000256" key="5">
    <source>
        <dbReference type="ARBA" id="ARBA00022692"/>
    </source>
</evidence>
<feature type="transmembrane region" description="Helical" evidence="9">
    <location>
        <begin position="149"/>
        <end position="172"/>
    </location>
</feature>
<dbReference type="Pfam" id="PF02254">
    <property type="entry name" value="TrkA_N"/>
    <property type="match status" value="1"/>
</dbReference>
<accession>D5C358</accession>
<feature type="domain" description="RCK N-terminal" evidence="10">
    <location>
        <begin position="411"/>
        <end position="528"/>
    </location>
</feature>
<comment type="similarity">
    <text evidence="2">Belongs to the monovalent cation:proton antiporter 2 (CPA2) transporter (TC 2.A.37) family.</text>
</comment>
<evidence type="ECO:0000256" key="2">
    <source>
        <dbReference type="ARBA" id="ARBA00005551"/>
    </source>
</evidence>
<feature type="transmembrane region" description="Helical" evidence="9">
    <location>
        <begin position="88"/>
        <end position="110"/>
    </location>
</feature>
<dbReference type="GO" id="GO:1902600">
    <property type="term" value="P:proton transmembrane transport"/>
    <property type="evidence" value="ECO:0007669"/>
    <property type="project" value="InterPro"/>
</dbReference>
<dbReference type="PANTHER" id="PTHR42751">
    <property type="entry name" value="SODIUM/HYDROGEN EXCHANGER FAMILY/TRKA DOMAIN PROTEIN"/>
    <property type="match status" value="1"/>
</dbReference>
<feature type="transmembrane region" description="Helical" evidence="9">
    <location>
        <begin position="59"/>
        <end position="76"/>
    </location>
</feature>
<evidence type="ECO:0000259" key="10">
    <source>
        <dbReference type="PROSITE" id="PS51201"/>
    </source>
</evidence>
<evidence type="ECO:0000256" key="7">
    <source>
        <dbReference type="ARBA" id="ARBA00023065"/>
    </source>
</evidence>
<dbReference type="InterPro" id="IPR038770">
    <property type="entry name" value="Na+/solute_symporter_sf"/>
</dbReference>
<feature type="transmembrane region" description="Helical" evidence="9">
    <location>
        <begin position="184"/>
        <end position="206"/>
    </location>
</feature>
<evidence type="ECO:0000256" key="6">
    <source>
        <dbReference type="ARBA" id="ARBA00022989"/>
    </source>
</evidence>
<dbReference type="InterPro" id="IPR003148">
    <property type="entry name" value="RCK_N"/>
</dbReference>
<feature type="transmembrane region" description="Helical" evidence="9">
    <location>
        <begin position="326"/>
        <end position="346"/>
    </location>
</feature>
<dbReference type="InterPro" id="IPR006153">
    <property type="entry name" value="Cation/H_exchanger_TM"/>
</dbReference>
<dbReference type="RefSeq" id="WP_013032835.1">
    <property type="nucleotide sequence ID" value="NC_013960.1"/>
</dbReference>
<dbReference type="OrthoDB" id="3418949at2"/>
<dbReference type="HOGENOM" id="CLU_005126_9_0_6"/>
<feature type="transmembrane region" description="Helical" evidence="9">
    <location>
        <begin position="218"/>
        <end position="238"/>
    </location>
</feature>
<feature type="transmembrane region" description="Helical" evidence="9">
    <location>
        <begin position="6"/>
        <end position="27"/>
    </location>
</feature>
<dbReference type="GO" id="GO:0006813">
    <property type="term" value="P:potassium ion transport"/>
    <property type="evidence" value="ECO:0007669"/>
    <property type="project" value="InterPro"/>
</dbReference>
<dbReference type="SUPFAM" id="SSF51735">
    <property type="entry name" value="NAD(P)-binding Rossmann-fold domains"/>
    <property type="match status" value="1"/>
</dbReference>
<keyword evidence="13" id="KW-1185">Reference proteome</keyword>
<keyword evidence="8 9" id="KW-0472">Membrane</keyword>
<dbReference type="eggNOG" id="COG4651">
    <property type="taxonomic scope" value="Bacteria"/>
</dbReference>
<dbReference type="GO" id="GO:0015297">
    <property type="term" value="F:antiporter activity"/>
    <property type="evidence" value="ECO:0007669"/>
    <property type="project" value="UniProtKB-KW"/>
</dbReference>
<dbReference type="GO" id="GO:0016020">
    <property type="term" value="C:membrane"/>
    <property type="evidence" value="ECO:0007669"/>
    <property type="project" value="UniProtKB-SubCell"/>
</dbReference>
<protein>
    <submittedName>
        <fullName evidence="11">Sodium/hydrogen exchanger</fullName>
    </submittedName>
</protein>
<dbReference type="EMBL" id="CP001798">
    <property type="protein sequence ID" value="ADE14950.1"/>
    <property type="molecule type" value="Genomic_DNA"/>
</dbReference>
<evidence type="ECO:0000256" key="4">
    <source>
        <dbReference type="ARBA" id="ARBA00022449"/>
    </source>
</evidence>
<proteinExistence type="inferred from homology"/>
<dbReference type="STRING" id="472759.Nhal_1829"/>
<reference evidence="11" key="1">
    <citation type="submission" date="2009-10" db="EMBL/GenBank/DDBJ databases">
        <title>Complete genome sequence of Nitrosococcus halophilus Nc4, a salt-adapted, aerobic obligate ammonia-oxidizing sulfur purple bacterium.</title>
        <authorList>
            <consortium name="US DOE Joint Genome Institute"/>
            <person name="Campbell M.A."/>
            <person name="Malfatti S.A."/>
            <person name="Chain P.S.G."/>
            <person name="Heidelberg J.F."/>
            <person name="Ward N.L."/>
            <person name="Ward B.B."/>
            <person name="Klotz M.G."/>
        </authorList>
    </citation>
    <scope>NUCLEOTIDE SEQUENCE</scope>
    <source>
        <strain evidence="11">Nc 4</strain>
    </source>
</reference>
<evidence type="ECO:0000256" key="8">
    <source>
        <dbReference type="ARBA" id="ARBA00023136"/>
    </source>
</evidence>
<feature type="transmembrane region" description="Helical" evidence="9">
    <location>
        <begin position="358"/>
        <end position="377"/>
    </location>
</feature>
<keyword evidence="4" id="KW-0050">Antiport</keyword>
<sequence>MVPFENVFYEIGALLGVAAAGGVLAILLRQPLIVAFIAVGIIVGPTGFGWVVASDQVDLLAKLGIALLLFVVGLKLDPHIIRTMGPVALATGLGQVVFTSVVGYLIALALGMAPVSALYVAVALTFSSTIIIVKLLSDKREVDSLHGRIAIGFLIVQDIMVVLVMIGLTAFGQAGDALSLGREALLVLAKGAAMLAVVGLLMRYVLPPSLHRLARSPELLVLFSIAWAILGASAGDTLGFSKEVGAFLAGVSIAATPYRELVAARLVSLRDFLLLFFFIDLGASLNISTLGAHLEASAVLSLFVLIGNPFIVMAIMGAMGYRKRTGFLAGLTVAQISEFSLILGALGLNLGHIDQETMGLITLVGLITISLSTYMILYSHPLYERLAPWLGMFERKVAHREEGVAAAINGDTYAFLFGLGRFGAGIAQILQKRGCRVLAVDFDPDLVRRHAGEGYMTRYGDAEDPEFVASLPLERVPWVVSTVRERSVNRTLLHTLRQQGFRGRVAVAANGQHEAELFRREGADLVLVPYFDAAREAVDHLLELGAVGSHPGDSPKESTGA</sequence>
<reference evidence="13" key="2">
    <citation type="submission" date="2010-04" db="EMBL/GenBank/DDBJ databases">
        <title>Complete genome sequence of Nitrosococcus halophilus Nc4, a salt-adapted, aerobic obligate ammonia-oxidizing sulfur purple bacterium.</title>
        <authorList>
            <consortium name="US DOE Joint Genome Institute"/>
            <person name="Campbell M.A."/>
            <person name="Malfatti S.A."/>
            <person name="Chain P.S.G."/>
            <person name="Heidelberg J.F."/>
            <person name="Ward B.B."/>
            <person name="Klotz M.G."/>
        </authorList>
    </citation>
    <scope>NUCLEOTIDE SEQUENCE [LARGE SCALE GENOMIC DNA]</scope>
    <source>
        <strain evidence="13">Nc4</strain>
    </source>
</reference>
<feature type="transmembrane region" description="Helical" evidence="9">
    <location>
        <begin position="32"/>
        <end position="53"/>
    </location>
</feature>
<dbReference type="Pfam" id="PF00999">
    <property type="entry name" value="Na_H_Exchanger"/>
    <property type="match status" value="1"/>
</dbReference>
<dbReference type="AlphaFoldDB" id="D5C358"/>
<keyword evidence="7" id="KW-0406">Ion transport</keyword>
<keyword evidence="3" id="KW-0813">Transport</keyword>
<keyword evidence="6 9" id="KW-1133">Transmembrane helix</keyword>
<evidence type="ECO:0000313" key="13">
    <source>
        <dbReference type="Proteomes" id="UP000001844"/>
    </source>
</evidence>
<gene>
    <name evidence="11" type="ordered locus">Nhal_1829</name>
    <name evidence="12" type="ordered locus">Nhal_1848</name>
</gene>
<evidence type="ECO:0000313" key="11">
    <source>
        <dbReference type="EMBL" id="ADE14950.1"/>
    </source>
</evidence>
<comment type="subcellular location">
    <subcellularLocation>
        <location evidence="1">Membrane</location>
        <topology evidence="1">Multi-pass membrane protein</topology>
    </subcellularLocation>
</comment>
<name>D5C358_NITHN</name>
<dbReference type="Gene3D" id="1.20.1530.20">
    <property type="match status" value="1"/>
</dbReference>
<evidence type="ECO:0000256" key="1">
    <source>
        <dbReference type="ARBA" id="ARBA00004141"/>
    </source>
</evidence>